<dbReference type="RefSeq" id="WP_122226396.1">
    <property type="nucleotide sequence ID" value="NZ_RDQO01000001.1"/>
</dbReference>
<keyword evidence="1" id="KW-0560">Oxidoreductase</keyword>
<dbReference type="Gene3D" id="3.20.20.100">
    <property type="entry name" value="NADP-dependent oxidoreductase domain"/>
    <property type="match status" value="1"/>
</dbReference>
<comment type="caution">
    <text evidence="3">The sequence shown here is derived from an EMBL/GenBank/DDBJ whole genome shotgun (WGS) entry which is preliminary data.</text>
</comment>
<reference evidence="3 4" key="1">
    <citation type="submission" date="2018-10" db="EMBL/GenBank/DDBJ databases">
        <title>Draft genome of Cortibacter populi DSM10536.</title>
        <authorList>
            <person name="Bernier A.-M."/>
            <person name="Bernard K."/>
        </authorList>
    </citation>
    <scope>NUCLEOTIDE SEQUENCE [LARGE SCALE GENOMIC DNA]</scope>
    <source>
        <strain evidence="3 4">DSM 105136</strain>
    </source>
</reference>
<dbReference type="GO" id="GO:0016491">
    <property type="term" value="F:oxidoreductase activity"/>
    <property type="evidence" value="ECO:0007669"/>
    <property type="project" value="UniProtKB-KW"/>
</dbReference>
<dbReference type="InterPro" id="IPR036812">
    <property type="entry name" value="NAD(P)_OxRdtase_dom_sf"/>
</dbReference>
<keyword evidence="4" id="KW-1185">Reference proteome</keyword>
<evidence type="ECO:0000313" key="4">
    <source>
        <dbReference type="Proteomes" id="UP000278006"/>
    </source>
</evidence>
<dbReference type="InterPro" id="IPR023210">
    <property type="entry name" value="NADP_OxRdtase_dom"/>
</dbReference>
<accession>A0A3M6QZD2</accession>
<dbReference type="AlphaFoldDB" id="A0A3M6QZD2"/>
<evidence type="ECO:0000259" key="2">
    <source>
        <dbReference type="Pfam" id="PF00248"/>
    </source>
</evidence>
<dbReference type="OrthoDB" id="5488419at2"/>
<protein>
    <submittedName>
        <fullName evidence="3">Aldo/keto reductase</fullName>
    </submittedName>
</protein>
<sequence>MPELRALGKTGLQVAPICFGGNVFGWTADEATSFALLDALVDNGFSFIDTADVYSRWADGHQGGESERIIGKWLRQGGGSRREQVVLATKVGMDMGDGKNGLRPDYIRAAVDASLQRLQTDYIDLYYAHQDDVDTPLDETLGAFDALVKAGKVRHIGASNYSAPRLEQALQTSARLGLARYDVLQPLYNLYDRADFEQNLLPLVQEHELAVAPYFSLAAGFLTGKYRKPEDAGKSPRGKGVVEKYLNDRGLVILNKLDETAERYHATPSQVALSWLIRQPGVTAAIASVSSLDQLDELLFAARLRLDVDALEELSLASSG</sequence>
<dbReference type="Pfam" id="PF00248">
    <property type="entry name" value="Aldo_ket_red"/>
    <property type="match status" value="1"/>
</dbReference>
<dbReference type="EMBL" id="RDQO01000001">
    <property type="protein sequence ID" value="RMX08273.1"/>
    <property type="molecule type" value="Genomic_DNA"/>
</dbReference>
<proteinExistence type="predicted"/>
<dbReference type="InterPro" id="IPR050523">
    <property type="entry name" value="AKR_Detox_Biosynth"/>
</dbReference>
<dbReference type="Proteomes" id="UP000278006">
    <property type="component" value="Unassembled WGS sequence"/>
</dbReference>
<dbReference type="PANTHER" id="PTHR43364:SF6">
    <property type="entry name" value="OXIDOREDUCTASE-RELATED"/>
    <property type="match status" value="1"/>
</dbReference>
<dbReference type="GO" id="GO:0005829">
    <property type="term" value="C:cytosol"/>
    <property type="evidence" value="ECO:0007669"/>
    <property type="project" value="UniProtKB-ARBA"/>
</dbReference>
<dbReference type="FunFam" id="3.20.20.100:FF:000004">
    <property type="entry name" value="Oxidoreductase, aldo/keto reductase"/>
    <property type="match status" value="1"/>
</dbReference>
<dbReference type="PANTHER" id="PTHR43364">
    <property type="entry name" value="NADH-SPECIFIC METHYLGLYOXAL REDUCTASE-RELATED"/>
    <property type="match status" value="1"/>
</dbReference>
<evidence type="ECO:0000256" key="1">
    <source>
        <dbReference type="ARBA" id="ARBA00023002"/>
    </source>
</evidence>
<dbReference type="CDD" id="cd19081">
    <property type="entry name" value="AKR_AKR9C1"/>
    <property type="match status" value="1"/>
</dbReference>
<evidence type="ECO:0000313" key="3">
    <source>
        <dbReference type="EMBL" id="RMX08273.1"/>
    </source>
</evidence>
<feature type="domain" description="NADP-dependent oxidoreductase" evidence="2">
    <location>
        <begin position="16"/>
        <end position="313"/>
    </location>
</feature>
<gene>
    <name evidence="3" type="ORF">D8I35_03975</name>
</gene>
<dbReference type="SUPFAM" id="SSF51430">
    <property type="entry name" value="NAD(P)-linked oxidoreductase"/>
    <property type="match status" value="1"/>
</dbReference>
<name>A0A3M6QZD2_9BURK</name>
<organism evidence="3 4">
    <name type="scientific">Corticibacter populi</name>
    <dbReference type="NCBI Taxonomy" id="1550736"/>
    <lineage>
        <taxon>Bacteria</taxon>
        <taxon>Pseudomonadati</taxon>
        <taxon>Pseudomonadota</taxon>
        <taxon>Betaproteobacteria</taxon>
        <taxon>Burkholderiales</taxon>
        <taxon>Comamonadaceae</taxon>
        <taxon>Corticibacter</taxon>
    </lineage>
</organism>